<name>A0A6G1QYI0_CHAAH</name>
<sequence length="1604" mass="179792">MDRYNEVKLLLKSWEQGFVKQHQRKPNKEDIDQAPEDTRKLYKEYRSLKQAKDNNSSSRGDVASGHGQSRPTTEVNTGEKMSDCWGSHLNRSSLPSSSARLTSDERENLKASAQYYGLKLKNNLAALSKERPVSLKKSVFCSQVPRNILKEKQTTQTNSPIGSAATVENIPAFSEASPSTRKAKTCLGSLSSNTLHPLEPEEPFEPFELFRESSDTHADVVSSCNSTFNSGDTINKGINSRLNDGYSLTHSPAGTSGFLSSLSSPSHVGTLTQDVGCTGQLNESTGTSGDMKGNTEVLETPHEKIGSAGSSVALRGSPPFLRGFTGRIGSKGIREKPSPASRLSWVDKKWLERCQVFGEMEAEEMPGAGNHEISVEKRGEREAKRETEGDEKVGNGERKETVDLERDEGFKCITSVKTCGDNAPFQQTTTKNEEELIKKIEKEKRNRGNEKMKKELMPPPTLEDDGETSSKSSGTKKRGRKRQREGENVLGDTTEEGGVKKKRRNGKKKEESSDESYSSVPRGGKKSRAKKKGDDDGEGEEEKETKDTKKVPQENLLGEIEEEFVTRRMCHAQHVRPRNKGAEGNFVKINLKKKSHVKGYALRGVTLRKQLYMQKFQLKGERFGGGGGYFGRGRRGGFRGGLSRQGDTCYKCGQTGHWAIDCKGRAPPPSTLEDQPAKEETFELPTLEEVARATGTLQPQSLVSSPSVKDEQQYQESEVDHRRNDEVLLNVIRPDYERPAPPPPMEPLYLPTDDGKIQATPPEVHAALRDLGYESFRPGQEEAIMRILSGLSTLVVLSTGMGKSLCYQLPAYLYSQRSKCITLVISPLVSLMDDQLSGLPVKLKAACIHSNMTMKQREAAIEKVKSGQVCVLLLSPEALVGGGGSGTGCLPSAQELPPVAFACIDEAHCVSEWSHNFRPCYLRLCKVLRERLGVQCLLGLTATATLSTALDIARHLDITDQDGIAVRSAAVPPNLQLSVSMDREKDHALVSLLKGDRFGCLDSIIVYCTRREETVRVAALLRTCLQGVLLKENKQPNGISHKQNNPAGQRKKELARKKIRKPLKWQAESYHAGLSASERRRVQNNFMCGELRIVVATVAFGMGLDKSDVRGIIHYNMPKSFESYVQEIGRAGRDGEPAHCHLFLDPEGGDLHELRRHIYADTVDYYTVKRLVQKVFPQCKCKLIHQKQQELFKEVEDSELLEMMDVCDQEHSPTPDSQPEIEHADKPDPSATEQIPHQEERAESEEKKEQETNEKLPVKDGEANALVKHQDVEGKAAGDLLRDCEEESRDWLKVRVCHTHERAIPIQQTVEALDITEEGVETLLCYLELHPQRFVELLHPTLSVCKLSCYDGPRQLQKITKICPPVAVVLARKRMAGEKVETCDQVEFDVVEVSDTMGWQLPIVKRGLRQLQWSTDRVGGRSGILVEFSSPSFYFRSYGDLTDAEMDRVCQFLHNRVRDQENTQLYQLTACFKAFKSVAFQSVLSCIDDLNDGRSLNLKNLLSEYFDKRRDRDHALKPMDIEELDKYKLLDWENQIRADIRSFLSTRSDEKFSGRAVARILHGIGSPCYPAQTYGRDRRFWRKYIQFDFNQLIRLATQEIIHFK</sequence>
<feature type="region of interest" description="Disordered" evidence="24">
    <location>
        <begin position="696"/>
        <end position="720"/>
    </location>
</feature>
<dbReference type="Gene3D" id="4.10.60.10">
    <property type="entry name" value="Zinc finger, CCHC-type"/>
    <property type="match status" value="1"/>
</dbReference>
<dbReference type="CDD" id="cd22289">
    <property type="entry name" value="RecQL4_SLD2_NTD"/>
    <property type="match status" value="1"/>
</dbReference>
<evidence type="ECO:0000256" key="23">
    <source>
        <dbReference type="PROSITE-ProRule" id="PRU00047"/>
    </source>
</evidence>
<reference evidence="28 29" key="1">
    <citation type="submission" date="2019-02" db="EMBL/GenBank/DDBJ databases">
        <title>Opniocepnalus argus genome.</title>
        <authorList>
            <person name="Zhou C."/>
            <person name="Xiao S."/>
        </authorList>
    </citation>
    <scope>NUCLEOTIDE SEQUENCE [LARGE SCALE GENOMIC DNA]</scope>
    <source>
        <strain evidence="28">OARG1902GOOAL</strain>
        <tissue evidence="28">Muscle</tissue>
    </source>
</reference>
<dbReference type="GO" id="GO:0003677">
    <property type="term" value="F:DNA binding"/>
    <property type="evidence" value="ECO:0007669"/>
    <property type="project" value="UniProtKB-KW"/>
</dbReference>
<feature type="region of interest" description="Disordered" evidence="24">
    <location>
        <begin position="417"/>
        <end position="557"/>
    </location>
</feature>
<evidence type="ECO:0000256" key="11">
    <source>
        <dbReference type="ARBA" id="ARBA00022833"/>
    </source>
</evidence>
<dbReference type="InterPro" id="IPR014001">
    <property type="entry name" value="Helicase_ATP-bd"/>
</dbReference>
<dbReference type="PANTHER" id="PTHR13710">
    <property type="entry name" value="DNA HELICASE RECQ FAMILY MEMBER"/>
    <property type="match status" value="1"/>
</dbReference>
<evidence type="ECO:0000313" key="28">
    <source>
        <dbReference type="EMBL" id="KAF3707369.1"/>
    </source>
</evidence>
<keyword evidence="15" id="KW-0539">Nucleus</keyword>
<dbReference type="PROSITE" id="PS51194">
    <property type="entry name" value="HELICASE_CTER"/>
    <property type="match status" value="1"/>
</dbReference>
<feature type="region of interest" description="Disordered" evidence="24">
    <location>
        <begin position="1035"/>
        <end position="1054"/>
    </location>
</feature>
<dbReference type="SUPFAM" id="SSF57756">
    <property type="entry name" value="Retrovirus zinc finger-like domains"/>
    <property type="match status" value="1"/>
</dbReference>
<evidence type="ECO:0000256" key="13">
    <source>
        <dbReference type="ARBA" id="ARBA00023125"/>
    </source>
</evidence>
<dbReference type="SUPFAM" id="SSF52540">
    <property type="entry name" value="P-loop containing nucleoside triphosphate hydrolases"/>
    <property type="match status" value="1"/>
</dbReference>
<feature type="region of interest" description="Disordered" evidence="24">
    <location>
        <begin position="1208"/>
        <end position="1264"/>
    </location>
</feature>
<dbReference type="GO" id="GO:0043138">
    <property type="term" value="F:3'-5' DNA helicase activity"/>
    <property type="evidence" value="ECO:0007669"/>
    <property type="project" value="UniProtKB-EC"/>
</dbReference>
<evidence type="ECO:0000256" key="7">
    <source>
        <dbReference type="ARBA" id="ARBA00022723"/>
    </source>
</evidence>
<evidence type="ECO:0000256" key="19">
    <source>
        <dbReference type="ARBA" id="ARBA00074290"/>
    </source>
</evidence>
<keyword evidence="12" id="KW-0067">ATP-binding</keyword>
<comment type="catalytic activity">
    <reaction evidence="18">
        <text>ATP + H2O = ADP + phosphate + H(+)</text>
        <dbReference type="Rhea" id="RHEA:13065"/>
        <dbReference type="ChEBI" id="CHEBI:15377"/>
        <dbReference type="ChEBI" id="CHEBI:15378"/>
        <dbReference type="ChEBI" id="CHEBI:30616"/>
        <dbReference type="ChEBI" id="CHEBI:43474"/>
        <dbReference type="ChEBI" id="CHEBI:456216"/>
    </reaction>
</comment>
<keyword evidence="14" id="KW-0413">Isomerase</keyword>
<keyword evidence="11" id="KW-0862">Zinc</keyword>
<dbReference type="PROSITE" id="PS51192">
    <property type="entry name" value="HELICASE_ATP_BIND_1"/>
    <property type="match status" value="1"/>
</dbReference>
<evidence type="ECO:0000256" key="1">
    <source>
        <dbReference type="ARBA" id="ARBA00001947"/>
    </source>
</evidence>
<keyword evidence="6" id="KW-0597">Phosphoprotein</keyword>
<reference evidence="29" key="2">
    <citation type="submission" date="2019-02" db="EMBL/GenBank/DDBJ databases">
        <title>Opniocepnalus argus Var Kimnra genome.</title>
        <authorList>
            <person name="Zhou C."/>
            <person name="Xiao S."/>
        </authorList>
    </citation>
    <scope>NUCLEOTIDE SEQUENCE [LARGE SCALE GENOMIC DNA]</scope>
</reference>
<evidence type="ECO:0000256" key="3">
    <source>
        <dbReference type="ARBA" id="ARBA00004496"/>
    </source>
</evidence>
<feature type="region of interest" description="Disordered" evidence="24">
    <location>
        <begin position="271"/>
        <end position="295"/>
    </location>
</feature>
<keyword evidence="8" id="KW-0547">Nucleotide-binding</keyword>
<comment type="similarity">
    <text evidence="4">Belongs to the helicase family. RecQ subfamily.</text>
</comment>
<feature type="compositionally biased region" description="Basic residues" evidence="24">
    <location>
        <begin position="474"/>
        <end position="483"/>
    </location>
</feature>
<proteinExistence type="inferred from homology"/>
<evidence type="ECO:0000256" key="5">
    <source>
        <dbReference type="ARBA" id="ARBA00022490"/>
    </source>
</evidence>
<dbReference type="FunFam" id="3.40.50.300:FF:001084">
    <property type="entry name" value="RecQ like helicase 4"/>
    <property type="match status" value="1"/>
</dbReference>
<feature type="compositionally biased region" description="Polar residues" evidence="24">
    <location>
        <begin position="271"/>
        <end position="288"/>
    </location>
</feature>
<dbReference type="GO" id="GO:0000723">
    <property type="term" value="P:telomere maintenance"/>
    <property type="evidence" value="ECO:0007669"/>
    <property type="project" value="TreeGrafter"/>
</dbReference>
<dbReference type="Pfam" id="PF00270">
    <property type="entry name" value="DEAD"/>
    <property type="match status" value="1"/>
</dbReference>
<keyword evidence="23" id="KW-0863">Zinc-finger</keyword>
<dbReference type="FunFam" id="1.10.10.1460:FF:000001">
    <property type="entry name" value="DNA replication regulator Sld2"/>
    <property type="match status" value="1"/>
</dbReference>
<evidence type="ECO:0000259" key="26">
    <source>
        <dbReference type="PROSITE" id="PS51192"/>
    </source>
</evidence>
<evidence type="ECO:0000256" key="4">
    <source>
        <dbReference type="ARBA" id="ARBA00005446"/>
    </source>
</evidence>
<dbReference type="Pfam" id="PF00098">
    <property type="entry name" value="zf-CCHC"/>
    <property type="match status" value="1"/>
</dbReference>
<feature type="region of interest" description="Disordered" evidence="24">
    <location>
        <begin position="366"/>
        <end position="403"/>
    </location>
</feature>
<evidence type="ECO:0000256" key="10">
    <source>
        <dbReference type="ARBA" id="ARBA00022806"/>
    </source>
</evidence>
<evidence type="ECO:0000256" key="15">
    <source>
        <dbReference type="ARBA" id="ARBA00023242"/>
    </source>
</evidence>
<evidence type="ECO:0000256" key="21">
    <source>
        <dbReference type="ARBA" id="ARBA00078242"/>
    </source>
</evidence>
<dbReference type="Pfam" id="PF00271">
    <property type="entry name" value="Helicase_C"/>
    <property type="match status" value="1"/>
</dbReference>
<dbReference type="PROSITE" id="PS50158">
    <property type="entry name" value="ZF_CCHC"/>
    <property type="match status" value="1"/>
</dbReference>
<evidence type="ECO:0000313" key="29">
    <source>
        <dbReference type="Proteomes" id="UP000503349"/>
    </source>
</evidence>
<dbReference type="CDD" id="cd18018">
    <property type="entry name" value="DEXHc_RecQ4-like"/>
    <property type="match status" value="1"/>
</dbReference>
<keyword evidence="9" id="KW-0378">Hydrolase</keyword>
<evidence type="ECO:0000256" key="17">
    <source>
        <dbReference type="ARBA" id="ARBA00034808"/>
    </source>
</evidence>
<dbReference type="GO" id="GO:0005524">
    <property type="term" value="F:ATP binding"/>
    <property type="evidence" value="ECO:0007669"/>
    <property type="project" value="UniProtKB-KW"/>
</dbReference>
<accession>A0A6G1QYI0</accession>
<feature type="domain" description="CCHC-type" evidence="25">
    <location>
        <begin position="649"/>
        <end position="663"/>
    </location>
</feature>
<feature type="compositionally biased region" description="Basic and acidic residues" evidence="24">
    <location>
        <begin position="26"/>
        <end position="52"/>
    </location>
</feature>
<feature type="compositionally biased region" description="Polar residues" evidence="24">
    <location>
        <begin position="696"/>
        <end position="707"/>
    </location>
</feature>
<feature type="compositionally biased region" description="Polar residues" evidence="24">
    <location>
        <begin position="66"/>
        <end position="76"/>
    </location>
</feature>
<feature type="compositionally biased region" description="Basic and acidic residues" evidence="24">
    <location>
        <begin position="1236"/>
        <end position="1264"/>
    </location>
</feature>
<dbReference type="InterPro" id="IPR001650">
    <property type="entry name" value="Helicase_C-like"/>
</dbReference>
<evidence type="ECO:0000256" key="18">
    <source>
        <dbReference type="ARBA" id="ARBA00049360"/>
    </source>
</evidence>
<dbReference type="GO" id="GO:0005694">
    <property type="term" value="C:chromosome"/>
    <property type="evidence" value="ECO:0007669"/>
    <property type="project" value="TreeGrafter"/>
</dbReference>
<dbReference type="InterPro" id="IPR027417">
    <property type="entry name" value="P-loop_NTPase"/>
</dbReference>
<evidence type="ECO:0000256" key="14">
    <source>
        <dbReference type="ARBA" id="ARBA00023235"/>
    </source>
</evidence>
<keyword evidence="29" id="KW-1185">Reference proteome</keyword>
<evidence type="ECO:0000256" key="9">
    <source>
        <dbReference type="ARBA" id="ARBA00022801"/>
    </source>
</evidence>
<feature type="region of interest" description="Disordered" evidence="24">
    <location>
        <begin position="16"/>
        <end position="105"/>
    </location>
</feature>
<dbReference type="FunFam" id="3.40.50.300:FF:000772">
    <property type="entry name" value="ATP-dependent DNA helicase Q4"/>
    <property type="match status" value="1"/>
</dbReference>
<keyword evidence="13" id="KW-0238">DNA-binding</keyword>
<dbReference type="InterPro" id="IPR011545">
    <property type="entry name" value="DEAD/DEAH_box_helicase_dom"/>
</dbReference>
<feature type="compositionally biased region" description="Basic and acidic residues" evidence="24">
    <location>
        <begin position="708"/>
        <end position="720"/>
    </location>
</feature>
<evidence type="ECO:0000256" key="8">
    <source>
        <dbReference type="ARBA" id="ARBA00022741"/>
    </source>
</evidence>
<dbReference type="SMART" id="SM00490">
    <property type="entry name" value="HELICc"/>
    <property type="match status" value="1"/>
</dbReference>
<comment type="catalytic activity">
    <reaction evidence="16">
        <text>Couples ATP hydrolysis with the unwinding of duplex DNA by translocating in the 3'-5' direction.</text>
        <dbReference type="EC" id="5.6.2.4"/>
    </reaction>
</comment>
<dbReference type="GO" id="GO:0009378">
    <property type="term" value="F:four-way junction helicase activity"/>
    <property type="evidence" value="ECO:0007669"/>
    <property type="project" value="TreeGrafter"/>
</dbReference>
<dbReference type="Proteomes" id="UP000503349">
    <property type="component" value="Chromosome 1"/>
</dbReference>
<feature type="compositionally biased region" description="Basic and acidic residues" evidence="24">
    <location>
        <begin position="543"/>
        <end position="552"/>
    </location>
</feature>
<dbReference type="InterPro" id="IPR036875">
    <property type="entry name" value="Znf_CCHC_sf"/>
</dbReference>
<dbReference type="GO" id="GO:0008270">
    <property type="term" value="F:zinc ion binding"/>
    <property type="evidence" value="ECO:0007669"/>
    <property type="project" value="UniProtKB-KW"/>
</dbReference>
<evidence type="ECO:0000256" key="24">
    <source>
        <dbReference type="SAM" id="MobiDB-lite"/>
    </source>
</evidence>
<comment type="cofactor">
    <cofactor evidence="1">
        <name>Zn(2+)</name>
        <dbReference type="ChEBI" id="CHEBI:29105"/>
    </cofactor>
</comment>
<dbReference type="GO" id="GO:0016787">
    <property type="term" value="F:hydrolase activity"/>
    <property type="evidence" value="ECO:0007669"/>
    <property type="project" value="UniProtKB-KW"/>
</dbReference>
<evidence type="ECO:0000256" key="6">
    <source>
        <dbReference type="ARBA" id="ARBA00022553"/>
    </source>
</evidence>
<feature type="compositionally biased region" description="Basic and acidic residues" evidence="24">
    <location>
        <begin position="373"/>
        <end position="403"/>
    </location>
</feature>
<keyword evidence="10 28" id="KW-0347">Helicase</keyword>
<dbReference type="SMART" id="SM00343">
    <property type="entry name" value="ZnF_C2HC"/>
    <property type="match status" value="1"/>
</dbReference>
<evidence type="ECO:0000256" key="2">
    <source>
        <dbReference type="ARBA" id="ARBA00004123"/>
    </source>
</evidence>
<keyword evidence="7" id="KW-0479">Metal-binding</keyword>
<dbReference type="GO" id="GO:0005737">
    <property type="term" value="C:cytoplasm"/>
    <property type="evidence" value="ECO:0007669"/>
    <property type="project" value="UniProtKB-SubCell"/>
</dbReference>
<feature type="compositionally biased region" description="Polar residues" evidence="24">
    <location>
        <begin position="1035"/>
        <end position="1047"/>
    </location>
</feature>
<dbReference type="InterPro" id="IPR001878">
    <property type="entry name" value="Znf_CCHC"/>
</dbReference>
<evidence type="ECO:0000256" key="22">
    <source>
        <dbReference type="ARBA" id="ARBA00084018"/>
    </source>
</evidence>
<dbReference type="Gene3D" id="3.40.50.300">
    <property type="entry name" value="P-loop containing nucleotide triphosphate hydrolases"/>
    <property type="match status" value="2"/>
</dbReference>
<dbReference type="SMART" id="SM00487">
    <property type="entry name" value="DEXDc"/>
    <property type="match status" value="1"/>
</dbReference>
<protein>
    <recommendedName>
        <fullName evidence="19">ATP-dependent DNA helicase Q4</fullName>
        <ecNumber evidence="17">5.6.2.4</ecNumber>
    </recommendedName>
    <alternativeName>
        <fullName evidence="20">DNA 3'-5' helicase RecQ4</fullName>
    </alternativeName>
    <alternativeName>
        <fullName evidence="21">DNA helicase, RecQ-like type 4</fullName>
    </alternativeName>
    <alternativeName>
        <fullName evidence="22">RecQ protein-like 4</fullName>
    </alternativeName>
</protein>
<evidence type="ECO:0000259" key="27">
    <source>
        <dbReference type="PROSITE" id="PS51194"/>
    </source>
</evidence>
<keyword evidence="5" id="KW-0963">Cytoplasm</keyword>
<dbReference type="GO" id="GO:0000724">
    <property type="term" value="P:double-strand break repair via homologous recombination"/>
    <property type="evidence" value="ECO:0007669"/>
    <property type="project" value="TreeGrafter"/>
</dbReference>
<feature type="compositionally biased region" description="Low complexity" evidence="24">
    <location>
        <begin position="87"/>
        <end position="101"/>
    </location>
</feature>
<feature type="domain" description="Helicase ATP-binding" evidence="26">
    <location>
        <begin position="784"/>
        <end position="962"/>
    </location>
</feature>
<dbReference type="PANTHER" id="PTHR13710:SF108">
    <property type="entry name" value="ATP-DEPENDENT DNA HELICASE Q4"/>
    <property type="match status" value="1"/>
</dbReference>
<evidence type="ECO:0000256" key="16">
    <source>
        <dbReference type="ARBA" id="ARBA00034617"/>
    </source>
</evidence>
<evidence type="ECO:0000256" key="12">
    <source>
        <dbReference type="ARBA" id="ARBA00022840"/>
    </source>
</evidence>
<evidence type="ECO:0000259" key="25">
    <source>
        <dbReference type="PROSITE" id="PS50158"/>
    </source>
</evidence>
<dbReference type="GO" id="GO:0005634">
    <property type="term" value="C:nucleus"/>
    <property type="evidence" value="ECO:0007669"/>
    <property type="project" value="UniProtKB-SubCell"/>
</dbReference>
<gene>
    <name evidence="28" type="ORF">EXN66_Car000542</name>
</gene>
<dbReference type="Gene3D" id="1.10.10.1460">
    <property type="match status" value="1"/>
</dbReference>
<organism evidence="28 29">
    <name type="scientific">Channa argus</name>
    <name type="common">Northern snakehead</name>
    <name type="synonym">Ophicephalus argus</name>
    <dbReference type="NCBI Taxonomy" id="215402"/>
    <lineage>
        <taxon>Eukaryota</taxon>
        <taxon>Metazoa</taxon>
        <taxon>Chordata</taxon>
        <taxon>Craniata</taxon>
        <taxon>Vertebrata</taxon>
        <taxon>Euteleostomi</taxon>
        <taxon>Actinopterygii</taxon>
        <taxon>Neopterygii</taxon>
        <taxon>Teleostei</taxon>
        <taxon>Neoteleostei</taxon>
        <taxon>Acanthomorphata</taxon>
        <taxon>Anabantaria</taxon>
        <taxon>Anabantiformes</taxon>
        <taxon>Channoidei</taxon>
        <taxon>Channidae</taxon>
        <taxon>Channa</taxon>
    </lineage>
</organism>
<evidence type="ECO:0000256" key="20">
    <source>
        <dbReference type="ARBA" id="ARBA00076756"/>
    </source>
</evidence>
<dbReference type="EC" id="5.6.2.4" evidence="17"/>
<feature type="compositionally biased region" description="Basic and acidic residues" evidence="24">
    <location>
        <begin position="431"/>
        <end position="456"/>
    </location>
</feature>
<feature type="domain" description="Helicase C-terminal" evidence="27">
    <location>
        <begin position="985"/>
        <end position="1183"/>
    </location>
</feature>
<dbReference type="EMBL" id="CM015712">
    <property type="protein sequence ID" value="KAF3707369.1"/>
    <property type="molecule type" value="Genomic_DNA"/>
</dbReference>
<comment type="subcellular location">
    <subcellularLocation>
        <location evidence="3">Cytoplasm</location>
    </subcellularLocation>
    <subcellularLocation>
        <location evidence="2">Nucleus</location>
    </subcellularLocation>
</comment>